<dbReference type="SUPFAM" id="SSF47090">
    <property type="entry name" value="PGBD-like"/>
    <property type="match status" value="2"/>
</dbReference>
<dbReference type="Pfam" id="PF01471">
    <property type="entry name" value="PG_binding_1"/>
    <property type="match status" value="2"/>
</dbReference>
<dbReference type="InterPro" id="IPR036366">
    <property type="entry name" value="PGBDSf"/>
</dbReference>
<comment type="caution">
    <text evidence="4">The sequence shown here is derived from an EMBL/GenBank/DDBJ whole genome shotgun (WGS) entry which is preliminary data.</text>
</comment>
<proteinExistence type="predicted"/>
<sequence>MAERGGSSKARRRAPTKRQIDALGDDGSLFSLRLPAIVRERPLDSFGILLAVAGAGMIVANATLLQTPLHQRSRAMDDIQAPVPRPTVSAPAAPASTAQTQAAPVMNPSVREAQAELGRRGFYDGPADGLMGPKTEAAIRAFETRSGLQQTGQTSPQLLNALRKQPVAPQPSERVAGVQRALNKLGFGPLQADGLMGDGTRTAIRRFEARRGLPQRGEITQAMVSELSAVSGMKLP</sequence>
<feature type="transmembrane region" description="Helical" evidence="2">
    <location>
        <begin position="46"/>
        <end position="65"/>
    </location>
</feature>
<accession>A0ABV9YZX7</accession>
<organism evidence="4 5">
    <name type="scientific">Flaviflagellibacter deserti</name>
    <dbReference type="NCBI Taxonomy" id="2267266"/>
    <lineage>
        <taxon>Bacteria</taxon>
        <taxon>Pseudomonadati</taxon>
        <taxon>Pseudomonadota</taxon>
        <taxon>Alphaproteobacteria</taxon>
        <taxon>Hyphomicrobiales</taxon>
        <taxon>Flaviflagellibacter</taxon>
    </lineage>
</organism>
<evidence type="ECO:0000313" key="4">
    <source>
        <dbReference type="EMBL" id="MFC5067764.1"/>
    </source>
</evidence>
<dbReference type="InterPro" id="IPR036365">
    <property type="entry name" value="PGBD-like_sf"/>
</dbReference>
<dbReference type="RefSeq" id="WP_114956650.1">
    <property type="nucleotide sequence ID" value="NZ_JBHSJF010000006.1"/>
</dbReference>
<feature type="domain" description="Peptidoglycan binding-like" evidence="3">
    <location>
        <begin position="173"/>
        <end position="223"/>
    </location>
</feature>
<keyword evidence="2" id="KW-0472">Membrane</keyword>
<keyword evidence="2" id="KW-1133">Transmembrane helix</keyword>
<evidence type="ECO:0000256" key="1">
    <source>
        <dbReference type="SAM" id="MobiDB-lite"/>
    </source>
</evidence>
<name>A0ABV9YZX7_9HYPH</name>
<evidence type="ECO:0000313" key="5">
    <source>
        <dbReference type="Proteomes" id="UP001595796"/>
    </source>
</evidence>
<protein>
    <submittedName>
        <fullName evidence="4">Peptidoglycan-binding protein</fullName>
    </submittedName>
</protein>
<keyword evidence="5" id="KW-1185">Reference proteome</keyword>
<dbReference type="Gene3D" id="1.10.101.10">
    <property type="entry name" value="PGBD-like superfamily/PGBD"/>
    <property type="match status" value="2"/>
</dbReference>
<reference evidence="5" key="1">
    <citation type="journal article" date="2019" name="Int. J. Syst. Evol. Microbiol.">
        <title>The Global Catalogue of Microorganisms (GCM) 10K type strain sequencing project: providing services to taxonomists for standard genome sequencing and annotation.</title>
        <authorList>
            <consortium name="The Broad Institute Genomics Platform"/>
            <consortium name="The Broad Institute Genome Sequencing Center for Infectious Disease"/>
            <person name="Wu L."/>
            <person name="Ma J."/>
        </authorList>
    </citation>
    <scope>NUCLEOTIDE SEQUENCE [LARGE SCALE GENOMIC DNA]</scope>
    <source>
        <strain evidence="5">CGMCC 1.16444</strain>
    </source>
</reference>
<evidence type="ECO:0000256" key="2">
    <source>
        <dbReference type="SAM" id="Phobius"/>
    </source>
</evidence>
<dbReference type="EMBL" id="JBHSJF010000006">
    <property type="protein sequence ID" value="MFC5067764.1"/>
    <property type="molecule type" value="Genomic_DNA"/>
</dbReference>
<gene>
    <name evidence="4" type="ORF">ACFPFW_07010</name>
</gene>
<feature type="region of interest" description="Disordered" evidence="1">
    <location>
        <begin position="83"/>
        <end position="108"/>
    </location>
</feature>
<dbReference type="InterPro" id="IPR002477">
    <property type="entry name" value="Peptidoglycan-bd-like"/>
</dbReference>
<evidence type="ECO:0000259" key="3">
    <source>
        <dbReference type="Pfam" id="PF01471"/>
    </source>
</evidence>
<feature type="region of interest" description="Disordered" evidence="1">
    <location>
        <begin position="1"/>
        <end position="20"/>
    </location>
</feature>
<dbReference type="Proteomes" id="UP001595796">
    <property type="component" value="Unassembled WGS sequence"/>
</dbReference>
<feature type="domain" description="Peptidoglycan binding-like" evidence="3">
    <location>
        <begin position="108"/>
        <end position="162"/>
    </location>
</feature>
<feature type="compositionally biased region" description="Low complexity" evidence="1">
    <location>
        <begin position="86"/>
        <end position="105"/>
    </location>
</feature>
<keyword evidence="2" id="KW-0812">Transmembrane</keyword>